<evidence type="ECO:0000256" key="1">
    <source>
        <dbReference type="ARBA" id="ARBA00023002"/>
    </source>
</evidence>
<accession>A0A250KQU3</accession>
<reference evidence="3 4" key="1">
    <citation type="submission" date="2016-12" db="EMBL/GenBank/DDBJ databases">
        <title>Genome sequencing of Methylocaldum marinum.</title>
        <authorList>
            <person name="Takeuchi M."/>
            <person name="Kamagata Y."/>
            <person name="Hiraoka S."/>
            <person name="Oshima K."/>
            <person name="Hattori M."/>
            <person name="Iwasaki W."/>
        </authorList>
    </citation>
    <scope>NUCLEOTIDE SEQUENCE [LARGE SCALE GENOMIC DNA]</scope>
    <source>
        <strain evidence="3 4">S8</strain>
    </source>
</reference>
<dbReference type="PANTHER" id="PTHR43600">
    <property type="entry name" value="COENZYME F420 HYDROGENASE, SUBUNIT ALPHA"/>
    <property type="match status" value="1"/>
</dbReference>
<dbReference type="AlphaFoldDB" id="A0A250KQU3"/>
<comment type="cofactor">
    <cofactor evidence="2">
        <name>Ni(2+)</name>
        <dbReference type="ChEBI" id="CHEBI:49786"/>
    </cofactor>
</comment>
<feature type="binding site" evidence="2">
    <location>
        <position position="416"/>
    </location>
    <ligand>
        <name>Ni(2+)</name>
        <dbReference type="ChEBI" id="CHEBI:49786"/>
    </ligand>
</feature>
<evidence type="ECO:0000313" key="4">
    <source>
        <dbReference type="Proteomes" id="UP000266313"/>
    </source>
</evidence>
<keyword evidence="2" id="KW-0408">Iron</keyword>
<evidence type="ECO:0000313" key="3">
    <source>
        <dbReference type="EMBL" id="BBA33924.1"/>
    </source>
</evidence>
<dbReference type="GO" id="GO:0016151">
    <property type="term" value="F:nickel cation binding"/>
    <property type="evidence" value="ECO:0007669"/>
    <property type="project" value="InterPro"/>
</dbReference>
<dbReference type="InterPro" id="IPR029014">
    <property type="entry name" value="NiFe-Hase_large"/>
</dbReference>
<keyword evidence="2" id="KW-0479">Metal-binding</keyword>
<keyword evidence="2" id="KW-0460">Magnesium</keyword>
<protein>
    <submittedName>
        <fullName evidence="3">Nickel-dependent hydrogenase large subunit</fullName>
    </submittedName>
</protein>
<feature type="binding site" evidence="2">
    <location>
        <position position="47"/>
    </location>
    <ligand>
        <name>Mg(2+)</name>
        <dbReference type="ChEBI" id="CHEBI:18420"/>
    </ligand>
</feature>
<dbReference type="KEGG" id="mmai:sS8_1970"/>
<keyword evidence="4" id="KW-1185">Reference proteome</keyword>
<comment type="cofactor">
    <cofactor evidence="2">
        <name>Fe cation</name>
        <dbReference type="ChEBI" id="CHEBI:24875"/>
    </cofactor>
</comment>
<proteinExistence type="predicted"/>
<dbReference type="PANTHER" id="PTHR43600:SF4">
    <property type="entry name" value="CYTOSOLIC NIFE-HYDROGENASE, ALPHA SUBUNIT"/>
    <property type="match status" value="1"/>
</dbReference>
<dbReference type="PROSITE" id="PS00508">
    <property type="entry name" value="NI_HGENASE_L_2"/>
    <property type="match status" value="1"/>
</dbReference>
<organism evidence="3 4">
    <name type="scientific">Methylocaldum marinum</name>
    <dbReference type="NCBI Taxonomy" id="1432792"/>
    <lineage>
        <taxon>Bacteria</taxon>
        <taxon>Pseudomonadati</taxon>
        <taxon>Pseudomonadota</taxon>
        <taxon>Gammaproteobacteria</taxon>
        <taxon>Methylococcales</taxon>
        <taxon>Methylococcaceae</taxon>
        <taxon>Methylocaldum</taxon>
    </lineage>
</organism>
<feature type="binding site" evidence="2">
    <location>
        <position position="69"/>
    </location>
    <ligand>
        <name>Ni(2+)</name>
        <dbReference type="ChEBI" id="CHEBI:49786"/>
    </ligand>
</feature>
<dbReference type="InterPro" id="IPR018194">
    <property type="entry name" value="Ni-dep_hyd_lsu_Ni_BS"/>
</dbReference>
<dbReference type="Pfam" id="PF00374">
    <property type="entry name" value="NiFeSe_Hases"/>
    <property type="match status" value="2"/>
</dbReference>
<name>A0A250KQU3_9GAMM</name>
<dbReference type="GO" id="GO:0008901">
    <property type="term" value="F:ferredoxin hydrogenase activity"/>
    <property type="evidence" value="ECO:0007669"/>
    <property type="project" value="InterPro"/>
</dbReference>
<feature type="binding site" evidence="2">
    <location>
        <position position="66"/>
    </location>
    <ligand>
        <name>Ni(2+)</name>
        <dbReference type="ChEBI" id="CHEBI:49786"/>
    </ligand>
</feature>
<feature type="binding site" evidence="2">
    <location>
        <position position="69"/>
    </location>
    <ligand>
        <name>Fe cation</name>
        <dbReference type="ChEBI" id="CHEBI:24875"/>
    </ligand>
</feature>
<dbReference type="Gene3D" id="1.10.645.10">
    <property type="entry name" value="Cytochrome-c3 Hydrogenase, chain B"/>
    <property type="match status" value="1"/>
</dbReference>
<dbReference type="Proteomes" id="UP000266313">
    <property type="component" value="Chromosome"/>
</dbReference>
<gene>
    <name evidence="3" type="ORF">sS8_1970</name>
</gene>
<dbReference type="InterPro" id="IPR001501">
    <property type="entry name" value="Ni-dep_hyd_lsu"/>
</dbReference>
<keyword evidence="1" id="KW-0560">Oxidoreductase</keyword>
<feature type="binding site" evidence="2">
    <location>
        <position position="371"/>
    </location>
    <ligand>
        <name>Mg(2+)</name>
        <dbReference type="ChEBI" id="CHEBI:18420"/>
    </ligand>
</feature>
<dbReference type="SUPFAM" id="SSF56762">
    <property type="entry name" value="HydB/Nqo4-like"/>
    <property type="match status" value="1"/>
</dbReference>
<sequence>MNERREIKINVPVLARVEGEGALDLHIRDGRIEHLKFSIGEPPRLFEKFLEGRDAFEVPDMVARICGICPVAYQMSAVQALESLFGWRSTPWIEAMRRAMYCGEWIQSHSLHIHLLAAPDFFGYSSAPEMARDYPDEVRRGLRLQSLGNELIRLFGARSVHPVGARLGGFHSAPPKDRVIRLLDRLRAALPDAENLVAWTASVDVPQDQQDFVSVALRHPSEYPLYSGRIVSDTGLDIPVDRYEDHFREHQEAHSTALYSLLDGRSYLVGPLARLNLNWDRLPEPVRSTLAKTGIPFPSRNMFHSMLARAVEIHFAIVEAIRLLENYEPDIPFVSGECRARSGFGCTEAPRGLLWHRYDVGESGKILKARIVPPTSQNQARIAEDLHRSIEAFGLDRADDELRLHGEKVIRNYDPCISCATHFLKLKVIRE</sequence>
<dbReference type="OrthoDB" id="9761717at2"/>
<dbReference type="RefSeq" id="WP_119629441.1">
    <property type="nucleotide sequence ID" value="NZ_AP017928.1"/>
</dbReference>
<feature type="binding site" evidence="2">
    <location>
        <position position="419"/>
    </location>
    <ligand>
        <name>Fe cation</name>
        <dbReference type="ChEBI" id="CHEBI:24875"/>
    </ligand>
</feature>
<keyword evidence="2" id="KW-0533">Nickel</keyword>
<feature type="binding site" evidence="2">
    <location>
        <position position="422"/>
    </location>
    <ligand>
        <name>Mg(2+)</name>
        <dbReference type="ChEBI" id="CHEBI:18420"/>
    </ligand>
</feature>
<evidence type="ECO:0000256" key="2">
    <source>
        <dbReference type="PIRSR" id="PIRSR601501-1"/>
    </source>
</evidence>
<dbReference type="EMBL" id="AP017928">
    <property type="protein sequence ID" value="BBA33924.1"/>
    <property type="molecule type" value="Genomic_DNA"/>
</dbReference>